<feature type="region of interest" description="Disordered" evidence="1">
    <location>
        <begin position="85"/>
        <end position="157"/>
    </location>
</feature>
<keyword evidence="3" id="KW-1185">Reference proteome</keyword>
<sequence length="244" mass="27795">MGVPALNEDIYYGILRELYGRSDVSAVMLASRTFYSIGVNRLLRMGVYIYSDDELVSFCSFMKCNFLDMNKVSNQLRELTISFDWNKDEPDSDDSDDDNRETDEDDSDYGDSDEASADEHEATSCDAGNDSDYSDSDRTRSDKAYGSEDEAESDEDDLQAYETREPLRGAPFLVPVLRCLTNLQVLTMEYCETLLKYDKRLIDAFSAFTTLQELHIVGFGLRTYCIVTNLRSDLLKVDIDCGYY</sequence>
<feature type="non-terminal residue" evidence="2">
    <location>
        <position position="244"/>
    </location>
</feature>
<protein>
    <submittedName>
        <fullName evidence="2">Uncharacterized protein</fullName>
    </submittedName>
</protein>
<evidence type="ECO:0000313" key="3">
    <source>
        <dbReference type="Proteomes" id="UP000184267"/>
    </source>
</evidence>
<feature type="compositionally biased region" description="Acidic residues" evidence="1">
    <location>
        <begin position="147"/>
        <end position="157"/>
    </location>
</feature>
<dbReference type="AlphaFoldDB" id="A0A1M2W1V8"/>
<evidence type="ECO:0000313" key="2">
    <source>
        <dbReference type="EMBL" id="OJT13773.1"/>
    </source>
</evidence>
<proteinExistence type="predicted"/>
<dbReference type="Proteomes" id="UP000184267">
    <property type="component" value="Unassembled WGS sequence"/>
</dbReference>
<reference evidence="2 3" key="1">
    <citation type="submission" date="2016-10" db="EMBL/GenBank/DDBJ databases">
        <title>Genome sequence of the basidiomycete white-rot fungus Trametes pubescens.</title>
        <authorList>
            <person name="Makela M.R."/>
            <person name="Granchi Z."/>
            <person name="Peng M."/>
            <person name="De Vries R.P."/>
            <person name="Grigoriev I."/>
            <person name="Riley R."/>
            <person name="Hilden K."/>
        </authorList>
    </citation>
    <scope>NUCLEOTIDE SEQUENCE [LARGE SCALE GENOMIC DNA]</scope>
    <source>
        <strain evidence="2 3">FBCC735</strain>
    </source>
</reference>
<feature type="compositionally biased region" description="Acidic residues" evidence="1">
    <location>
        <begin position="90"/>
        <end position="116"/>
    </location>
</feature>
<gene>
    <name evidence="2" type="ORF">TRAPUB_9683</name>
</gene>
<dbReference type="EMBL" id="MNAD01000363">
    <property type="protein sequence ID" value="OJT13773.1"/>
    <property type="molecule type" value="Genomic_DNA"/>
</dbReference>
<evidence type="ECO:0000256" key="1">
    <source>
        <dbReference type="SAM" id="MobiDB-lite"/>
    </source>
</evidence>
<comment type="caution">
    <text evidence="2">The sequence shown here is derived from an EMBL/GenBank/DDBJ whole genome shotgun (WGS) entry which is preliminary data.</text>
</comment>
<accession>A0A1M2W1V8</accession>
<feature type="compositionally biased region" description="Basic and acidic residues" evidence="1">
    <location>
        <begin position="135"/>
        <end position="146"/>
    </location>
</feature>
<name>A0A1M2W1V8_TRAPU</name>
<organism evidence="2 3">
    <name type="scientific">Trametes pubescens</name>
    <name type="common">White-rot fungus</name>
    <dbReference type="NCBI Taxonomy" id="154538"/>
    <lineage>
        <taxon>Eukaryota</taxon>
        <taxon>Fungi</taxon>
        <taxon>Dikarya</taxon>
        <taxon>Basidiomycota</taxon>
        <taxon>Agaricomycotina</taxon>
        <taxon>Agaricomycetes</taxon>
        <taxon>Polyporales</taxon>
        <taxon>Polyporaceae</taxon>
        <taxon>Trametes</taxon>
    </lineage>
</organism>